<proteinExistence type="predicted"/>
<evidence type="ECO:0000313" key="2">
    <source>
        <dbReference type="Proteomes" id="UP000005824"/>
    </source>
</evidence>
<dbReference type="EMBL" id="ABVL01000030">
    <property type="protein sequence ID" value="EDY16598.1"/>
    <property type="molecule type" value="Genomic_DNA"/>
</dbReference>
<protein>
    <submittedName>
        <fullName evidence="1">Uncharacterized protein</fullName>
    </submittedName>
</protein>
<keyword evidence="2" id="KW-1185">Reference proteome</keyword>
<reference evidence="1 2" key="1">
    <citation type="journal article" date="2011" name="J. Bacteriol.">
        <title>Genome sequence of Chthoniobacter flavus Ellin428, an aerobic heterotrophic soil bacterium.</title>
        <authorList>
            <person name="Kant R."/>
            <person name="van Passel M.W."/>
            <person name="Palva A."/>
            <person name="Lucas S."/>
            <person name="Lapidus A."/>
            <person name="Glavina Del Rio T."/>
            <person name="Dalin E."/>
            <person name="Tice H."/>
            <person name="Bruce D."/>
            <person name="Goodwin L."/>
            <person name="Pitluck S."/>
            <person name="Larimer F.W."/>
            <person name="Land M.L."/>
            <person name="Hauser L."/>
            <person name="Sangwan P."/>
            <person name="de Vos W.M."/>
            <person name="Janssen P.H."/>
            <person name="Smidt H."/>
        </authorList>
    </citation>
    <scope>NUCLEOTIDE SEQUENCE [LARGE SCALE GENOMIC DNA]</scope>
    <source>
        <strain evidence="1 2">Ellin428</strain>
    </source>
</reference>
<dbReference type="InParanoid" id="B4DAD7"/>
<accession>B4DAD7</accession>
<dbReference type="AlphaFoldDB" id="B4DAD7"/>
<comment type="caution">
    <text evidence="1">The sequence shown here is derived from an EMBL/GenBank/DDBJ whole genome shotgun (WGS) entry which is preliminary data.</text>
</comment>
<dbReference type="RefSeq" id="WP_006983198.1">
    <property type="nucleotide sequence ID" value="NZ_ABVL01000030.1"/>
</dbReference>
<gene>
    <name evidence="1" type="ORF">CfE428DRAFT_5878</name>
</gene>
<organism evidence="1 2">
    <name type="scientific">Chthoniobacter flavus Ellin428</name>
    <dbReference type="NCBI Taxonomy" id="497964"/>
    <lineage>
        <taxon>Bacteria</taxon>
        <taxon>Pseudomonadati</taxon>
        <taxon>Verrucomicrobiota</taxon>
        <taxon>Spartobacteria</taxon>
        <taxon>Chthoniobacterales</taxon>
        <taxon>Chthoniobacteraceae</taxon>
        <taxon>Chthoniobacter</taxon>
    </lineage>
</organism>
<name>B4DAD7_9BACT</name>
<evidence type="ECO:0000313" key="1">
    <source>
        <dbReference type="EMBL" id="EDY16598.1"/>
    </source>
</evidence>
<dbReference type="Proteomes" id="UP000005824">
    <property type="component" value="Unassembled WGS sequence"/>
</dbReference>
<sequence length="45" mass="5311">MKMSSAKNGRIRRPKRISVSEILRAAYRKFSRDKFTRRAATLLSR</sequence>